<dbReference type="AlphaFoldDB" id="A0A2T9JZJ8"/>
<comment type="catalytic activity">
    <reaction evidence="5">
        <text>GDP-beta-L-fucose + NADP(+) = GDP-4-dehydro-alpha-D-rhamnose + NADPH + H(+)</text>
        <dbReference type="Rhea" id="RHEA:18885"/>
        <dbReference type="ChEBI" id="CHEBI:15378"/>
        <dbReference type="ChEBI" id="CHEBI:57273"/>
        <dbReference type="ChEBI" id="CHEBI:57783"/>
        <dbReference type="ChEBI" id="CHEBI:57964"/>
        <dbReference type="ChEBI" id="CHEBI:58349"/>
        <dbReference type="EC" id="1.1.1.271"/>
    </reaction>
</comment>
<gene>
    <name evidence="5" type="primary">fcl</name>
    <name evidence="7" type="ORF">DDF67_12585</name>
</gene>
<dbReference type="EMBL" id="QDKQ01000043">
    <property type="protein sequence ID" value="PVM89168.1"/>
    <property type="molecule type" value="Genomic_DNA"/>
</dbReference>
<dbReference type="InterPro" id="IPR028614">
    <property type="entry name" value="GDP_fucose/colitose_synth"/>
</dbReference>
<sequence>MSVEIATTDSVLVTGAGGLVGSALVEELRSRGVETVLAPRRGELNLLDQQAVFDYFEQHRPVHVFHPAAKVFGLGGNTRFPGEMFYENALININVIEACRRFGVRKITALGTGCVYPESLGGSLLREDQVWDGAPHGSEWAYAQAKRAMLAQLVAYQQQYELDFVYAISGNLYGPGDLFDAENGHVIPSLVAKFHRALTEGGKVTVWGTGRAERDFCFSSDTARALIMSHEQLTGPVNMGSGVVVTIRDVVEGLVEVTNGAVELEWDATKPDGQMRRFYDLSKLQSIGFQPQFDLKAGLRSTYEWYAKNYPHVRR</sequence>
<dbReference type="GO" id="GO:0070401">
    <property type="term" value="F:NADP+ binding"/>
    <property type="evidence" value="ECO:0007669"/>
    <property type="project" value="UniProtKB-UniRule"/>
</dbReference>
<name>A0A2T9JZJ8_9CAUL</name>
<feature type="site" description="Important for catalytic activity" evidence="5">
    <location>
        <position position="112"/>
    </location>
</feature>
<comment type="function">
    <text evidence="5">Catalyzes the two-step NADP-dependent conversion of GDP-4-dehydro-6-deoxy-D-mannose to GDP-fucose, involving an epimerase and a reductase reaction.</text>
</comment>
<dbReference type="Gene3D" id="3.40.50.720">
    <property type="entry name" value="NAD(P)-binding Rossmann-like Domain"/>
    <property type="match status" value="1"/>
</dbReference>
<dbReference type="CDD" id="cd05239">
    <property type="entry name" value="GDP_FS_SDR_e"/>
    <property type="match status" value="1"/>
</dbReference>
<dbReference type="InterPro" id="IPR001509">
    <property type="entry name" value="Epimerase_deHydtase"/>
</dbReference>
<keyword evidence="5" id="KW-0511">Multifunctional enzyme</keyword>
<dbReference type="SUPFAM" id="SSF51735">
    <property type="entry name" value="NAD(P)-binding Rossmann-fold domains"/>
    <property type="match status" value="1"/>
</dbReference>
<evidence type="ECO:0000256" key="4">
    <source>
        <dbReference type="ARBA" id="ARBA00023235"/>
    </source>
</evidence>
<feature type="binding site" evidence="5">
    <location>
        <position position="207"/>
    </location>
    <ligand>
        <name>substrate</name>
    </ligand>
</feature>
<comment type="caution">
    <text evidence="7">The sequence shown here is derived from an EMBL/GenBank/DDBJ whole genome shotgun (WGS) entry which is preliminary data.</text>
</comment>
<keyword evidence="2 5" id="KW-0521">NADP</keyword>
<reference evidence="7 8" key="1">
    <citation type="submission" date="2018-04" db="EMBL/GenBank/DDBJ databases">
        <title>The genome sequence of Caulobacter sp. 744.</title>
        <authorList>
            <person name="Gao J."/>
            <person name="Sun J."/>
        </authorList>
    </citation>
    <scope>NUCLEOTIDE SEQUENCE [LARGE SCALE GENOMIC DNA]</scope>
    <source>
        <strain evidence="7 8">774</strain>
    </source>
</reference>
<dbReference type="GO" id="GO:0016853">
    <property type="term" value="F:isomerase activity"/>
    <property type="evidence" value="ECO:0007669"/>
    <property type="project" value="UniProtKB-KW"/>
</dbReference>
<dbReference type="GO" id="GO:0050577">
    <property type="term" value="F:GDP-L-fucose synthase activity"/>
    <property type="evidence" value="ECO:0007669"/>
    <property type="project" value="UniProtKB-UniRule"/>
</dbReference>
<feature type="active site" description="Proton donor/acceptor" evidence="5">
    <location>
        <position position="142"/>
    </location>
</feature>
<evidence type="ECO:0000256" key="3">
    <source>
        <dbReference type="ARBA" id="ARBA00023002"/>
    </source>
</evidence>
<feature type="binding site" evidence="5">
    <location>
        <position position="193"/>
    </location>
    <ligand>
        <name>substrate</name>
    </ligand>
</feature>
<feature type="domain" description="NAD-dependent epimerase/dehydratase" evidence="6">
    <location>
        <begin position="11"/>
        <end position="232"/>
    </location>
</feature>
<dbReference type="PANTHER" id="PTHR43238:SF1">
    <property type="entry name" value="GDP-L-FUCOSE SYNTHASE"/>
    <property type="match status" value="1"/>
</dbReference>
<feature type="binding site" evidence="5">
    <location>
        <position position="214"/>
    </location>
    <ligand>
        <name>substrate</name>
    </ligand>
</feature>
<protein>
    <recommendedName>
        <fullName evidence="5">GDP-L-fucose synthase</fullName>
        <ecNumber evidence="5">1.1.1.271</ecNumber>
    </recommendedName>
    <alternativeName>
        <fullName evidence="5">GDP-4-keto-6-deoxy-D-mannose-3,5-epimerase-4-reductase</fullName>
    </alternativeName>
</protein>
<evidence type="ECO:0000256" key="2">
    <source>
        <dbReference type="ARBA" id="ARBA00022857"/>
    </source>
</evidence>
<evidence type="ECO:0000313" key="7">
    <source>
        <dbReference type="EMBL" id="PVM89168.1"/>
    </source>
</evidence>
<keyword evidence="3 5" id="KW-0560">Oxidoreductase</keyword>
<evidence type="ECO:0000313" key="8">
    <source>
        <dbReference type="Proteomes" id="UP000245073"/>
    </source>
</evidence>
<feature type="binding site" evidence="5">
    <location>
        <position position="185"/>
    </location>
    <ligand>
        <name>NADP(+)</name>
        <dbReference type="ChEBI" id="CHEBI:58349"/>
    </ligand>
</feature>
<evidence type="ECO:0000256" key="5">
    <source>
        <dbReference type="HAMAP-Rule" id="MF_00956"/>
    </source>
</evidence>
<comment type="caution">
    <text evidence="5">Lacks conserved residue(s) required for the propagation of feature annotation.</text>
</comment>
<dbReference type="Gene3D" id="3.90.25.10">
    <property type="entry name" value="UDP-galactose 4-epimerase, domain 1"/>
    <property type="match status" value="1"/>
</dbReference>
<organism evidence="7 8">
    <name type="scientific">Caulobacter endophyticus</name>
    <dbReference type="NCBI Taxonomy" id="2172652"/>
    <lineage>
        <taxon>Bacteria</taxon>
        <taxon>Pseudomonadati</taxon>
        <taxon>Pseudomonadota</taxon>
        <taxon>Alphaproteobacteria</taxon>
        <taxon>Caulobacterales</taxon>
        <taxon>Caulobacteraceae</taxon>
        <taxon>Caulobacter</taxon>
    </lineage>
</organism>
<dbReference type="OrthoDB" id="9811425at2"/>
<dbReference type="UniPathway" id="UPA00128">
    <property type="reaction ID" value="UER00191"/>
</dbReference>
<dbReference type="PANTHER" id="PTHR43238">
    <property type="entry name" value="GDP-L-FUCOSE SYNTHASE"/>
    <property type="match status" value="1"/>
</dbReference>
<proteinExistence type="inferred from homology"/>
<accession>A0A2T9JZJ8</accession>
<dbReference type="Pfam" id="PF01370">
    <property type="entry name" value="Epimerase"/>
    <property type="match status" value="1"/>
</dbReference>
<evidence type="ECO:0000256" key="1">
    <source>
        <dbReference type="ARBA" id="ARBA00005959"/>
    </source>
</evidence>
<comment type="similarity">
    <text evidence="1 5">Belongs to the NAD(P)-dependent epimerase/dehydratase family. Fucose synthase subfamily.</text>
</comment>
<dbReference type="RefSeq" id="WP_109101232.1">
    <property type="nucleotide sequence ID" value="NZ_QDKQ01000043.1"/>
</dbReference>
<feature type="site" description="Important for catalytic activity" evidence="5">
    <location>
        <position position="114"/>
    </location>
</feature>
<dbReference type="EC" id="1.1.1.271" evidence="5"/>
<dbReference type="Proteomes" id="UP000245073">
    <property type="component" value="Unassembled WGS sequence"/>
</dbReference>
<dbReference type="HAMAP" id="MF_00956">
    <property type="entry name" value="GDP_fucose_synth"/>
    <property type="match status" value="1"/>
</dbReference>
<feature type="binding site" evidence="5">
    <location>
        <begin position="15"/>
        <end position="21"/>
    </location>
    <ligand>
        <name>NADP(+)</name>
        <dbReference type="ChEBI" id="CHEBI:58349"/>
    </ligand>
</feature>
<dbReference type="InterPro" id="IPR036291">
    <property type="entry name" value="NAD(P)-bd_dom_sf"/>
</dbReference>
<feature type="binding site" evidence="5">
    <location>
        <position position="272"/>
    </location>
    <ligand>
        <name>substrate</name>
    </ligand>
</feature>
<evidence type="ECO:0000259" key="6">
    <source>
        <dbReference type="Pfam" id="PF01370"/>
    </source>
</evidence>
<dbReference type="GO" id="GO:0042351">
    <property type="term" value="P:'de novo' GDP-L-fucose biosynthetic process"/>
    <property type="evidence" value="ECO:0007669"/>
    <property type="project" value="UniProtKB-UniRule"/>
</dbReference>
<keyword evidence="8" id="KW-1185">Reference proteome</keyword>
<comment type="pathway">
    <text evidence="5">Nucleotide-sugar biosynthesis; GDP-L-fucose biosynthesis via de novo pathway; GDP-L-fucose from GDP-alpha-D-mannose: step 2/2.</text>
</comment>
<feature type="binding site" evidence="5">
    <location>
        <position position="146"/>
    </location>
    <ligand>
        <name>NADP(+)</name>
        <dbReference type="ChEBI" id="CHEBI:58349"/>
    </ligand>
</feature>
<keyword evidence="4 5" id="KW-0413">Isomerase</keyword>